<proteinExistence type="predicted"/>
<evidence type="ECO:0000313" key="8">
    <source>
        <dbReference type="Proteomes" id="UP000179540"/>
    </source>
</evidence>
<keyword evidence="6" id="KW-1185">Reference proteome</keyword>
<dbReference type="EMBL" id="LJBJ02000005">
    <property type="protein sequence ID" value="OAX52328.1"/>
    <property type="molecule type" value="Genomic_DNA"/>
</dbReference>
<dbReference type="EMBL" id="LWGZ01000431">
    <property type="protein sequence ID" value="OAX61816.1"/>
    <property type="molecule type" value="Genomic_DNA"/>
</dbReference>
<evidence type="ECO:0000313" key="4">
    <source>
        <dbReference type="EMBL" id="QPT54040.1"/>
    </source>
</evidence>
<name>A0A147EA61_9MICC</name>
<evidence type="ECO:0000313" key="7">
    <source>
        <dbReference type="Proteomes" id="UP000092021"/>
    </source>
</evidence>
<dbReference type="EMBL" id="MODZ01000002">
    <property type="protein sequence ID" value="OIJ36636.1"/>
    <property type="molecule type" value="Genomic_DNA"/>
</dbReference>
<reference evidence="9 10" key="5">
    <citation type="submission" date="2020-12" db="EMBL/GenBank/DDBJ databases">
        <title>FDA dAtabase for Regulatory Grade micrObial Sequences (FDA-ARGOS): Supporting development and validation of Infectious Disease Dx tests.</title>
        <authorList>
            <person name="Sproer C."/>
            <person name="Gronow S."/>
            <person name="Severitt S."/>
            <person name="Schroder I."/>
            <person name="Tallon L."/>
            <person name="Sadzewicz L."/>
            <person name="Zhao X."/>
            <person name="Boylan J."/>
            <person name="Ott S."/>
            <person name="Bowen H."/>
            <person name="Vavikolanu K."/>
            <person name="Mehta A."/>
            <person name="Aluvathingal J."/>
            <person name="Nadendla S."/>
            <person name="Lowell S."/>
            <person name="Myers T."/>
            <person name="Yan Y."/>
            <person name="Sichtig H."/>
        </authorList>
    </citation>
    <scope>NUCLEOTIDE SEQUENCE [LARGE SCALE GENOMIC DNA]</scope>
    <source>
        <strain evidence="5 10">FDAARGOS_1001</strain>
        <strain evidence="4 9">FDAARGOS_864</strain>
    </source>
</reference>
<evidence type="ECO:0000313" key="3">
    <source>
        <dbReference type="EMBL" id="OIJ36636.1"/>
    </source>
</evidence>
<dbReference type="Proteomes" id="UP000179540">
    <property type="component" value="Unassembled WGS sequence"/>
</dbReference>
<dbReference type="KEGG" id="rkr:I6G21_02210"/>
<reference evidence="3 8" key="4">
    <citation type="submission" date="2016-10" db="EMBL/GenBank/DDBJ databases">
        <title>Draft genome sequence of strain LCT isolated from the Shenzhou X spacecraft of China.</title>
        <authorList>
            <person name="Huang B."/>
        </authorList>
    </citation>
    <scope>NUCLEOTIDE SEQUENCE [LARGE SCALE GENOMIC DNA]</scope>
    <source>
        <strain evidence="3 8">LCT-H5</strain>
    </source>
</reference>
<reference evidence="1" key="1">
    <citation type="submission" date="2016-04" db="EMBL/GenBank/DDBJ databases">
        <authorList>
            <person name="Evans L.H."/>
            <person name="Alamgir A."/>
            <person name="Owens N."/>
            <person name="Weber N.D."/>
            <person name="Virtaneva K."/>
            <person name="Barbian K."/>
            <person name="Babar A."/>
            <person name="Rosenke K."/>
        </authorList>
    </citation>
    <scope>NUCLEOTIDE SEQUENCE [LARGE SCALE GENOMIC DNA]</scope>
    <source>
        <strain evidence="1">RUTW2-3</strain>
    </source>
</reference>
<evidence type="ECO:0000313" key="2">
    <source>
        <dbReference type="EMBL" id="OAX61816.1"/>
    </source>
</evidence>
<dbReference type="EMBL" id="CP066078">
    <property type="protein sequence ID" value="QQC58950.1"/>
    <property type="molecule type" value="Genomic_DNA"/>
</dbReference>
<evidence type="ECO:0000313" key="6">
    <source>
        <dbReference type="Proteomes" id="UP000053171"/>
    </source>
</evidence>
<dbReference type="AlphaFoldDB" id="A0A147EA61"/>
<dbReference type="Proteomes" id="UP000595221">
    <property type="component" value="Chromosome"/>
</dbReference>
<dbReference type="RefSeq" id="WP_058730656.1">
    <property type="nucleotide sequence ID" value="NZ_CP065738.1"/>
</dbReference>
<dbReference type="PATRIC" id="fig|37923.10.peg.1589"/>
<evidence type="ECO:0000313" key="1">
    <source>
        <dbReference type="EMBL" id="OAX52328.1"/>
    </source>
</evidence>
<evidence type="ECO:0000313" key="10">
    <source>
        <dbReference type="Proteomes" id="UP000595221"/>
    </source>
</evidence>
<sequence length="153" mass="15618">MAFHLANAALRAVPGAFILNSGLGKLNLDEDTAKTLQGMAVNGVPALGSLSPQTFGKVLAGSEIAVGAALLTPIVPRRLAGLALGAFSAGLLAMYFNTDEMTEEDGIRPSQAGTAVAKDSWLAAIAAALILQSKSDKKKAKKAAKKAAKSSKK</sequence>
<dbReference type="Proteomes" id="UP000594975">
    <property type="component" value="Chromosome"/>
</dbReference>
<protein>
    <recommendedName>
        <fullName evidence="11">DoxX family protein</fullName>
    </recommendedName>
</protein>
<accession>A0A147EA61</accession>
<dbReference type="GeneID" id="61262170"/>
<evidence type="ECO:0008006" key="11">
    <source>
        <dbReference type="Google" id="ProtNLM"/>
    </source>
</evidence>
<reference evidence="6" key="2">
    <citation type="submission" date="2016-04" db="EMBL/GenBank/DDBJ databases">
        <authorList>
            <person name="Waterworth S."/>
            <person name="Matcher G."/>
        </authorList>
    </citation>
    <scope>NUCLEOTIDE SEQUENCE [LARGE SCALE GENOMIC DNA]</scope>
    <source>
        <strain evidence="6">RuSp02-3</strain>
    </source>
</reference>
<gene>
    <name evidence="2" type="ORF">A5N15_04980</name>
    <name evidence="1" type="ORF">AN277_0204085</name>
    <name evidence="3" type="ORF">BK826_01750</name>
    <name evidence="4" type="ORF">I6G21_02210</name>
    <name evidence="5" type="ORF">I6H58_08275</name>
</gene>
<dbReference type="EMBL" id="CP065738">
    <property type="protein sequence ID" value="QPT54040.1"/>
    <property type="molecule type" value="Genomic_DNA"/>
</dbReference>
<dbReference type="Proteomes" id="UP000053171">
    <property type="component" value="Unassembled WGS sequence"/>
</dbReference>
<dbReference type="Proteomes" id="UP000092021">
    <property type="component" value="Unassembled WGS sequence"/>
</dbReference>
<evidence type="ECO:0000313" key="5">
    <source>
        <dbReference type="EMBL" id="QQC58950.1"/>
    </source>
</evidence>
<dbReference type="STRING" id="37923.BK826_01750"/>
<organism evidence="3 8">
    <name type="scientific">Rothia kristinae</name>
    <dbReference type="NCBI Taxonomy" id="37923"/>
    <lineage>
        <taxon>Bacteria</taxon>
        <taxon>Bacillati</taxon>
        <taxon>Actinomycetota</taxon>
        <taxon>Actinomycetes</taxon>
        <taxon>Micrococcales</taxon>
        <taxon>Micrococcaceae</taxon>
        <taxon>Rothia</taxon>
    </lineage>
</organism>
<reference evidence="1 6" key="3">
    <citation type="submission" date="2016-06" db="EMBL/GenBank/DDBJ databases">
        <title>Identification of putative biosynthetic pathways for the production of bioactive secondary metabolites by the marine actinomycete Kocuria kristinae RUTW2-3.</title>
        <authorList>
            <person name="Waterworth S.C."/>
            <person name="Walmsley T.A."/>
            <person name="Matongo T."/>
            <person name="Davies-Coleman M.T."/>
            <person name="Dorrington R.A."/>
        </authorList>
    </citation>
    <scope>NUCLEOTIDE SEQUENCE [LARGE SCALE GENOMIC DNA]</scope>
    <source>
        <strain evidence="6">RuSp02-3</strain>
        <strain evidence="1">RUTW2-3</strain>
        <strain evidence="2 7">RUTW4-5</strain>
    </source>
</reference>
<evidence type="ECO:0000313" key="9">
    <source>
        <dbReference type="Proteomes" id="UP000594975"/>
    </source>
</evidence>
<dbReference type="OrthoDB" id="3267263at2"/>